<dbReference type="InterPro" id="IPR017896">
    <property type="entry name" value="4Fe4S_Fe-S-bd"/>
</dbReference>
<evidence type="ECO:0000256" key="1">
    <source>
        <dbReference type="ARBA" id="ARBA00022485"/>
    </source>
</evidence>
<dbReference type="InterPro" id="IPR029039">
    <property type="entry name" value="Flavoprotein-like_sf"/>
</dbReference>
<dbReference type="PANTHER" id="PTHR43687:SF1">
    <property type="entry name" value="FERREDOXIN III"/>
    <property type="match status" value="1"/>
</dbReference>
<feature type="domain" description="4Fe-4S ferredoxin-type" evidence="5">
    <location>
        <begin position="121"/>
        <end position="150"/>
    </location>
</feature>
<feature type="domain" description="4Fe-4S ferredoxin-type" evidence="5">
    <location>
        <begin position="152"/>
        <end position="179"/>
    </location>
</feature>
<dbReference type="Pfam" id="PF12838">
    <property type="entry name" value="Fer4_7"/>
    <property type="match status" value="1"/>
</dbReference>
<dbReference type="PANTHER" id="PTHR43687">
    <property type="entry name" value="ADENYLYLSULFATE REDUCTASE, BETA SUBUNIT"/>
    <property type="match status" value="1"/>
</dbReference>
<dbReference type="Proteomes" id="UP000768567">
    <property type="component" value="Unassembled WGS sequence"/>
</dbReference>
<evidence type="ECO:0000256" key="3">
    <source>
        <dbReference type="ARBA" id="ARBA00023004"/>
    </source>
</evidence>
<gene>
    <name evidence="6" type="ORF">INF35_04680</name>
</gene>
<keyword evidence="2" id="KW-0479">Metal-binding</keyword>
<keyword evidence="1" id="KW-0004">4Fe-4S</keyword>
<accession>A0ABR9R1X1</accession>
<dbReference type="InterPro" id="IPR050572">
    <property type="entry name" value="Fe-S_Ferredoxin"/>
</dbReference>
<keyword evidence="3" id="KW-0408">Iron</keyword>
<organism evidence="6 7">
    <name type="scientific">Gemmiger gallinarum</name>
    <dbReference type="NCBI Taxonomy" id="2779354"/>
    <lineage>
        <taxon>Bacteria</taxon>
        <taxon>Bacillati</taxon>
        <taxon>Bacillota</taxon>
        <taxon>Clostridia</taxon>
        <taxon>Eubacteriales</taxon>
        <taxon>Gemmiger</taxon>
    </lineage>
</organism>
<comment type="caution">
    <text evidence="6">The sequence shown here is derived from an EMBL/GenBank/DDBJ whole genome shotgun (WGS) entry which is preliminary data.</text>
</comment>
<reference evidence="6 7" key="1">
    <citation type="submission" date="2020-10" db="EMBL/GenBank/DDBJ databases">
        <title>ChiBAC.</title>
        <authorList>
            <person name="Zenner C."/>
            <person name="Hitch T.C.A."/>
            <person name="Clavel T."/>
        </authorList>
    </citation>
    <scope>NUCLEOTIDE SEQUENCE [LARGE SCALE GENOMIC DNA]</scope>
    <source>
        <strain evidence="6 7">DSM 109015</strain>
    </source>
</reference>
<evidence type="ECO:0000256" key="2">
    <source>
        <dbReference type="ARBA" id="ARBA00022723"/>
    </source>
</evidence>
<evidence type="ECO:0000259" key="5">
    <source>
        <dbReference type="PROSITE" id="PS51379"/>
    </source>
</evidence>
<name>A0ABR9R1X1_9FIRM</name>
<evidence type="ECO:0000256" key="4">
    <source>
        <dbReference type="ARBA" id="ARBA00023014"/>
    </source>
</evidence>
<protein>
    <submittedName>
        <fullName evidence="6">4Fe-4S binding protein</fullName>
    </submittedName>
</protein>
<evidence type="ECO:0000313" key="7">
    <source>
        <dbReference type="Proteomes" id="UP000768567"/>
    </source>
</evidence>
<dbReference type="EMBL" id="JADCKC010000001">
    <property type="protein sequence ID" value="MBE5037080.1"/>
    <property type="molecule type" value="Genomic_DNA"/>
</dbReference>
<dbReference type="SUPFAM" id="SSF54862">
    <property type="entry name" value="4Fe-4S ferredoxins"/>
    <property type="match status" value="1"/>
</dbReference>
<dbReference type="PROSITE" id="PS00198">
    <property type="entry name" value="4FE4S_FER_1"/>
    <property type="match status" value="2"/>
</dbReference>
<proteinExistence type="predicted"/>
<dbReference type="InterPro" id="IPR017900">
    <property type="entry name" value="4Fe4S_Fe_S_CS"/>
</dbReference>
<sequence length="202" mass="21057">MLAAPVFGGRLPGIAARRLAALKGHGLPAVTLAVYGTRAFEDALLELNDIAAADGFQVIASGACIAQHSIVPELGPGRPDADDLAEIAAFAARVLDKAGRGDTTAPQVPGNRPYKQGMASLTAPITLEGCTRCGRCAAVCPTKAITVTAEGVRTREDLCAMCMACTAACPSHVRVLPPEVQQKTAQKLHPLCSLRRPNAFYL</sequence>
<keyword evidence="4" id="KW-0411">Iron-sulfur</keyword>
<dbReference type="Gene3D" id="3.30.70.20">
    <property type="match status" value="1"/>
</dbReference>
<keyword evidence="7" id="KW-1185">Reference proteome</keyword>
<evidence type="ECO:0000313" key="6">
    <source>
        <dbReference type="EMBL" id="MBE5037080.1"/>
    </source>
</evidence>
<dbReference type="SUPFAM" id="SSF52218">
    <property type="entry name" value="Flavoproteins"/>
    <property type="match status" value="1"/>
</dbReference>
<dbReference type="PROSITE" id="PS51379">
    <property type="entry name" value="4FE4S_FER_2"/>
    <property type="match status" value="2"/>
</dbReference>